<reference evidence="1" key="1">
    <citation type="submission" date="2020-11" db="EMBL/GenBank/DDBJ databases">
        <authorList>
            <consortium name="DOE Joint Genome Institute"/>
            <person name="Ahrendt S."/>
            <person name="Riley R."/>
            <person name="Andreopoulos W."/>
            <person name="Labutti K."/>
            <person name="Pangilinan J."/>
            <person name="Ruiz-Duenas F.J."/>
            <person name="Barrasa J.M."/>
            <person name="Sanchez-Garcia M."/>
            <person name="Camarero S."/>
            <person name="Miyauchi S."/>
            <person name="Serrano A."/>
            <person name="Linde D."/>
            <person name="Babiker R."/>
            <person name="Drula E."/>
            <person name="Ayuso-Fernandez I."/>
            <person name="Pacheco R."/>
            <person name="Padilla G."/>
            <person name="Ferreira P."/>
            <person name="Barriuso J."/>
            <person name="Kellner H."/>
            <person name="Castanera R."/>
            <person name="Alfaro M."/>
            <person name="Ramirez L."/>
            <person name="Pisabarro A.G."/>
            <person name="Kuo A."/>
            <person name="Tritt A."/>
            <person name="Lipzen A."/>
            <person name="He G."/>
            <person name="Yan M."/>
            <person name="Ng V."/>
            <person name="Cullen D."/>
            <person name="Martin F."/>
            <person name="Rosso M.-N."/>
            <person name="Henrissat B."/>
            <person name="Hibbett D."/>
            <person name="Martinez A.T."/>
            <person name="Grigoriev I.V."/>
        </authorList>
    </citation>
    <scope>NUCLEOTIDE SEQUENCE</scope>
    <source>
        <strain evidence="1">ATCC 90797</strain>
    </source>
</reference>
<gene>
    <name evidence="1" type="ORF">BDN71DRAFT_1457186</name>
</gene>
<protein>
    <submittedName>
        <fullName evidence="1">Uncharacterized protein</fullName>
    </submittedName>
</protein>
<dbReference type="EMBL" id="MU154713">
    <property type="protein sequence ID" value="KAF9488435.1"/>
    <property type="molecule type" value="Genomic_DNA"/>
</dbReference>
<evidence type="ECO:0000313" key="1">
    <source>
        <dbReference type="EMBL" id="KAF9488435.1"/>
    </source>
</evidence>
<organism evidence="1 2">
    <name type="scientific">Pleurotus eryngii</name>
    <name type="common">Boletus of the steppes</name>
    <dbReference type="NCBI Taxonomy" id="5323"/>
    <lineage>
        <taxon>Eukaryota</taxon>
        <taxon>Fungi</taxon>
        <taxon>Dikarya</taxon>
        <taxon>Basidiomycota</taxon>
        <taxon>Agaricomycotina</taxon>
        <taxon>Agaricomycetes</taxon>
        <taxon>Agaricomycetidae</taxon>
        <taxon>Agaricales</taxon>
        <taxon>Pleurotineae</taxon>
        <taxon>Pleurotaceae</taxon>
        <taxon>Pleurotus</taxon>
    </lineage>
</organism>
<comment type="caution">
    <text evidence="1">The sequence shown here is derived from an EMBL/GenBank/DDBJ whole genome shotgun (WGS) entry which is preliminary data.</text>
</comment>
<dbReference type="Proteomes" id="UP000807025">
    <property type="component" value="Unassembled WGS sequence"/>
</dbReference>
<sequence length="106" mass="11367">MLTIKLVIIVASGVGKTSLRGQSCSRRDYTRVTSWRTAAKTMPSTNEKGANLKISRTPKYAARPLAGIKGSGRNGFSPLPGEQRRDMPIAVAGVYGCSGEGLQWVQ</sequence>
<name>A0A9P5ZJL7_PLEER</name>
<proteinExistence type="predicted"/>
<accession>A0A9P5ZJL7</accession>
<evidence type="ECO:0000313" key="2">
    <source>
        <dbReference type="Proteomes" id="UP000807025"/>
    </source>
</evidence>
<dbReference type="AlphaFoldDB" id="A0A9P5ZJL7"/>
<keyword evidence="2" id="KW-1185">Reference proteome</keyword>